<evidence type="ECO:0000313" key="2">
    <source>
        <dbReference type="Proteomes" id="UP000254340"/>
    </source>
</evidence>
<protein>
    <submittedName>
        <fullName evidence="1">Uncharacterized protein</fullName>
    </submittedName>
</protein>
<reference evidence="1 2" key="1">
    <citation type="submission" date="2018-06" db="EMBL/GenBank/DDBJ databases">
        <authorList>
            <consortium name="Pathogen Informatics"/>
            <person name="Doyle S."/>
        </authorList>
    </citation>
    <scope>NUCLEOTIDE SEQUENCE [LARGE SCALE GENOMIC DNA]</scope>
    <source>
        <strain evidence="1 2">NCTC5047</strain>
    </source>
</reference>
<organism evidence="1 2">
    <name type="scientific">Klebsiella pneumoniae</name>
    <dbReference type="NCBI Taxonomy" id="573"/>
    <lineage>
        <taxon>Bacteria</taxon>
        <taxon>Pseudomonadati</taxon>
        <taxon>Pseudomonadota</taxon>
        <taxon>Gammaproteobacteria</taxon>
        <taxon>Enterobacterales</taxon>
        <taxon>Enterobacteriaceae</taxon>
        <taxon>Klebsiella/Raoultella group</taxon>
        <taxon>Klebsiella</taxon>
        <taxon>Klebsiella pneumoniae complex</taxon>
    </lineage>
</organism>
<dbReference type="Proteomes" id="UP000254340">
    <property type="component" value="Unassembled WGS sequence"/>
</dbReference>
<gene>
    <name evidence="1" type="ORF">NCTC5047_02458</name>
</gene>
<name>A0A377XE88_KLEPN</name>
<dbReference type="AlphaFoldDB" id="A0A377XE88"/>
<evidence type="ECO:0000313" key="1">
    <source>
        <dbReference type="EMBL" id="STT81532.1"/>
    </source>
</evidence>
<sequence length="29" mass="3319">MFSDHLFTFALTRLTGRFDFTPALPVLFG</sequence>
<dbReference type="EMBL" id="UGLH01000006">
    <property type="protein sequence ID" value="STT81532.1"/>
    <property type="molecule type" value="Genomic_DNA"/>
</dbReference>
<accession>A0A377XE88</accession>
<proteinExistence type="predicted"/>